<reference evidence="2 3" key="1">
    <citation type="submission" date="2012-05" db="EMBL/GenBank/DDBJ databases">
        <authorList>
            <person name="Weinstock G."/>
            <person name="Sodergren E."/>
            <person name="Lobos E.A."/>
            <person name="Fulton L."/>
            <person name="Fulton R."/>
            <person name="Courtney L."/>
            <person name="Fronick C."/>
            <person name="O'Laughlin M."/>
            <person name="Godfrey J."/>
            <person name="Wilson R.M."/>
            <person name="Miner T."/>
            <person name="Farmer C."/>
            <person name="Delehaunty K."/>
            <person name="Cordes M."/>
            <person name="Minx P."/>
            <person name="Tomlinson C."/>
            <person name="Chen J."/>
            <person name="Wollam A."/>
            <person name="Pepin K.H."/>
            <person name="Bhonagiri V."/>
            <person name="Zhang X."/>
            <person name="Suruliraj S."/>
            <person name="Warren W."/>
            <person name="Mitreva M."/>
            <person name="Mardis E.R."/>
            <person name="Wilson R.K."/>
        </authorList>
    </citation>
    <scope>NUCLEOTIDE SEQUENCE [LARGE SCALE GENOMIC DNA]</scope>
    <source>
        <strain evidence="2 3">DSM 1785</strain>
    </source>
</reference>
<proteinExistence type="predicted"/>
<organism evidence="2 3">
    <name type="scientific">Clostridium celatum DSM 1785</name>
    <dbReference type="NCBI Taxonomy" id="545697"/>
    <lineage>
        <taxon>Bacteria</taxon>
        <taxon>Bacillati</taxon>
        <taxon>Bacillota</taxon>
        <taxon>Clostridia</taxon>
        <taxon>Eubacteriales</taxon>
        <taxon>Clostridiaceae</taxon>
        <taxon>Clostridium</taxon>
    </lineage>
</organism>
<feature type="compositionally biased region" description="Basic and acidic residues" evidence="1">
    <location>
        <begin position="16"/>
        <end position="38"/>
    </location>
</feature>
<protein>
    <submittedName>
        <fullName evidence="2">Phage terminase, small subunit, P27 family</fullName>
    </submittedName>
</protein>
<dbReference type="EMBL" id="AMEZ01000053">
    <property type="protein sequence ID" value="EKY26563.1"/>
    <property type="molecule type" value="Genomic_DNA"/>
</dbReference>
<dbReference type="eggNOG" id="COG3747">
    <property type="taxonomic scope" value="Bacteria"/>
</dbReference>
<dbReference type="STRING" id="545697.HMPREF0216_01748"/>
<dbReference type="InterPro" id="IPR006448">
    <property type="entry name" value="Phage_term_ssu_P27"/>
</dbReference>
<evidence type="ECO:0000313" key="3">
    <source>
        <dbReference type="Proteomes" id="UP000010420"/>
    </source>
</evidence>
<dbReference type="NCBIfam" id="TIGR01558">
    <property type="entry name" value="sm_term_P27"/>
    <property type="match status" value="1"/>
</dbReference>
<evidence type="ECO:0000313" key="2">
    <source>
        <dbReference type="EMBL" id="EKY26563.1"/>
    </source>
</evidence>
<dbReference type="AlphaFoldDB" id="L1QF05"/>
<dbReference type="RefSeq" id="WP_005213383.1">
    <property type="nucleotide sequence ID" value="NZ_KB291645.1"/>
</dbReference>
<dbReference type="Pfam" id="PF05119">
    <property type="entry name" value="Terminase_4"/>
    <property type="match status" value="1"/>
</dbReference>
<evidence type="ECO:0000256" key="1">
    <source>
        <dbReference type="SAM" id="MobiDB-lite"/>
    </source>
</evidence>
<accession>L1QF05</accession>
<sequence>MARPSKPVNLQTCHLTQEERQARQEAEARLKGGSDKVKPPSYLSKEQKKIFKYIVKEMEASGVLANLDIYILSTVVIAIDRMQVIDKMVNSNPELLVERKLLGTRKDAESAFFRACTELGLSPTARSKIANINVQAQVNADDPVLKALRDDD</sequence>
<feature type="region of interest" description="Disordered" evidence="1">
    <location>
        <begin position="1"/>
        <end position="39"/>
    </location>
</feature>
<gene>
    <name evidence="2" type="ORF">HMPREF0216_01748</name>
</gene>
<name>L1QF05_9CLOT</name>
<dbReference type="OrthoDB" id="3035360at2"/>
<dbReference type="PATRIC" id="fig|545697.3.peg.1720"/>
<dbReference type="HOGENOM" id="CLU_107958_0_1_9"/>
<dbReference type="Proteomes" id="UP000010420">
    <property type="component" value="Unassembled WGS sequence"/>
</dbReference>
<comment type="caution">
    <text evidence="2">The sequence shown here is derived from an EMBL/GenBank/DDBJ whole genome shotgun (WGS) entry which is preliminary data.</text>
</comment>
<keyword evidence="3" id="KW-1185">Reference proteome</keyword>